<dbReference type="SMART" id="SM00369">
    <property type="entry name" value="LRR_TYP"/>
    <property type="match status" value="6"/>
</dbReference>
<feature type="compositionally biased region" description="Low complexity" evidence="3">
    <location>
        <begin position="345"/>
        <end position="358"/>
    </location>
</feature>
<dbReference type="InterPro" id="IPR050216">
    <property type="entry name" value="LRR_domain-containing"/>
</dbReference>
<dbReference type="OMA" id="RIETAWI"/>
<feature type="transmembrane region" description="Helical" evidence="4">
    <location>
        <begin position="444"/>
        <end position="468"/>
    </location>
</feature>
<dbReference type="InterPro" id="IPR032675">
    <property type="entry name" value="LRR_dom_sf"/>
</dbReference>
<organism evidence="5 6">
    <name type="scientific">Diacronema lutheri</name>
    <name type="common">Unicellular marine alga</name>
    <name type="synonym">Monochrysis lutheri</name>
    <dbReference type="NCBI Taxonomy" id="2081491"/>
    <lineage>
        <taxon>Eukaryota</taxon>
        <taxon>Haptista</taxon>
        <taxon>Haptophyta</taxon>
        <taxon>Pavlovophyceae</taxon>
        <taxon>Pavlovales</taxon>
        <taxon>Pavlovaceae</taxon>
        <taxon>Diacronema</taxon>
    </lineage>
</organism>
<comment type="caution">
    <text evidence="5">The sequence shown here is derived from an EMBL/GenBank/DDBJ whole genome shotgun (WGS) entry which is preliminary data.</text>
</comment>
<dbReference type="PANTHER" id="PTHR48051">
    <property type="match status" value="1"/>
</dbReference>
<keyword evidence="6" id="KW-1185">Reference proteome</keyword>
<evidence type="ECO:0000313" key="5">
    <source>
        <dbReference type="EMBL" id="KAG8460367.1"/>
    </source>
</evidence>
<gene>
    <name evidence="5" type="ORF">KFE25_011858</name>
</gene>
<feature type="transmembrane region" description="Helical" evidence="4">
    <location>
        <begin position="475"/>
        <end position="500"/>
    </location>
</feature>
<dbReference type="OrthoDB" id="1728874at2759"/>
<keyword evidence="4" id="KW-0812">Transmembrane</keyword>
<keyword evidence="2" id="KW-0677">Repeat</keyword>
<dbReference type="Gene3D" id="3.80.10.10">
    <property type="entry name" value="Ribonuclease Inhibitor"/>
    <property type="match status" value="1"/>
</dbReference>
<dbReference type="PANTHER" id="PTHR48051:SF54">
    <property type="entry name" value="LEUCINE-RICH REPEAT-CONTAINING PROTEIN"/>
    <property type="match status" value="1"/>
</dbReference>
<reference evidence="5" key="1">
    <citation type="submission" date="2021-05" db="EMBL/GenBank/DDBJ databases">
        <title>The genome of the haptophyte Pavlova lutheri (Diacronema luteri, Pavlovales) - a model for lipid biosynthesis in eukaryotic algae.</title>
        <authorList>
            <person name="Hulatt C.J."/>
            <person name="Posewitz M.C."/>
        </authorList>
    </citation>
    <scope>NUCLEOTIDE SEQUENCE</scope>
    <source>
        <strain evidence="5">NIVA-4/92</strain>
    </source>
</reference>
<feature type="region of interest" description="Disordered" evidence="3">
    <location>
        <begin position="840"/>
        <end position="872"/>
    </location>
</feature>
<protein>
    <recommendedName>
        <fullName evidence="7">Leucine-rich repeat-containing protein 40</fullName>
    </recommendedName>
</protein>
<evidence type="ECO:0000256" key="2">
    <source>
        <dbReference type="ARBA" id="ARBA00022737"/>
    </source>
</evidence>
<evidence type="ECO:0000313" key="6">
    <source>
        <dbReference type="Proteomes" id="UP000751190"/>
    </source>
</evidence>
<dbReference type="Proteomes" id="UP000751190">
    <property type="component" value="Unassembled WGS sequence"/>
</dbReference>
<evidence type="ECO:0000256" key="1">
    <source>
        <dbReference type="ARBA" id="ARBA00022614"/>
    </source>
</evidence>
<feature type="region of interest" description="Disordered" evidence="3">
    <location>
        <begin position="107"/>
        <end position="240"/>
    </location>
</feature>
<feature type="compositionally biased region" description="Low complexity" evidence="3">
    <location>
        <begin position="181"/>
        <end position="202"/>
    </location>
</feature>
<dbReference type="EMBL" id="JAGTXO010000033">
    <property type="protein sequence ID" value="KAG8460367.1"/>
    <property type="molecule type" value="Genomic_DNA"/>
</dbReference>
<feature type="compositionally biased region" description="Low complexity" evidence="3">
    <location>
        <begin position="264"/>
        <end position="284"/>
    </location>
</feature>
<evidence type="ECO:0008006" key="7">
    <source>
        <dbReference type="Google" id="ProtNLM"/>
    </source>
</evidence>
<keyword evidence="1" id="KW-0433">Leucine-rich repeat</keyword>
<feature type="compositionally biased region" description="Low complexity" evidence="3">
    <location>
        <begin position="840"/>
        <end position="856"/>
    </location>
</feature>
<accession>A0A8J5XGA1</accession>
<dbReference type="GO" id="GO:0005737">
    <property type="term" value="C:cytoplasm"/>
    <property type="evidence" value="ECO:0007669"/>
    <property type="project" value="TreeGrafter"/>
</dbReference>
<dbReference type="SUPFAM" id="SSF52058">
    <property type="entry name" value="L domain-like"/>
    <property type="match status" value="1"/>
</dbReference>
<feature type="transmembrane region" description="Helical" evidence="4">
    <location>
        <begin position="401"/>
        <end position="424"/>
    </location>
</feature>
<feature type="compositionally biased region" description="Low complexity" evidence="3">
    <location>
        <begin position="137"/>
        <end position="149"/>
    </location>
</feature>
<name>A0A8J5XGA1_DIALT</name>
<dbReference type="AlphaFoldDB" id="A0A8J5XGA1"/>
<dbReference type="InterPro" id="IPR003591">
    <property type="entry name" value="Leu-rich_rpt_typical-subtyp"/>
</dbReference>
<feature type="region of interest" description="Disordered" evidence="3">
    <location>
        <begin position="17"/>
        <end position="88"/>
    </location>
</feature>
<feature type="region of interest" description="Disordered" evidence="3">
    <location>
        <begin position="264"/>
        <end position="318"/>
    </location>
</feature>
<feature type="compositionally biased region" description="Low complexity" evidence="3">
    <location>
        <begin position="296"/>
        <end position="318"/>
    </location>
</feature>
<keyword evidence="4" id="KW-0472">Membrane</keyword>
<sequence>MLPAAVDDDDDALVLAGALSRDDEAPPVPLSYVAHPHRPRWGTGAAGEHRRSRPGSAALQPIRPSAGVLGDDSAPPRPAARAPTPPAAPTVALDVEFVGGAGRVSLADVSRPDRPPPAGALALDPSIEARTARREAASASATPRASAGAVSDGGPAGLPARPPELLAADRRSAGSTPPRGLHALASAPAPPRAALLGAPTPLTELSAPKRPPSAHERRLPALPSRASGGGGNGAGARCPPPLAAPVPARAPTLCAPLARGASASPAACGAASPPSPVATSPSPSRVEHATLLRPPSADSSTRSARNSSNASVCSAANGAPSHRPLVAFPARDGSGCRGEAPVDSAAAAAREPHAALAEATRRARAGAGAAEGGNGTASWPSLAPAVRGAPARLTARQKRQLGAAGGCALCSWACAWAAAHWATWAAARTLARSGTPTACAFEAVGAYVVALCCALLWAGVLGAVGVAVRAPSRRASVAALCAALVAAAAQGVATGASAALAAPSTRELECAAAYGADVWAGCVHKLFGCASARALSLASLERNSSSPAAPPRAAAAPPAARPCACASLDLSSRSLAAVPRGALALGAELRSLSLASNELRELPVELLAALTRLVALDVSSNQLAALPVELGALTQLRELDVSGNRDLESLPSEALAKLAKLAVLRAARAGLTSLPPSLARLPKLQLVDASDNQLRALPDGLVGGAPALRALLLGGNALTALSTDDAADEPSDGMDGAGALEFLHVRGNALTELPRALLRRLAPRLGVLDVRDNALVELDGDELDEMRKLRVVAAGGNALSAAARDALARIGARGVSVDAATREVCDARLELDWSEPCAPPGDADGAAIGGANASAPSRGANATGGDCPPPPLLSTYCAR</sequence>
<keyword evidence="4" id="KW-1133">Transmembrane helix</keyword>
<feature type="region of interest" description="Disordered" evidence="3">
    <location>
        <begin position="337"/>
        <end position="358"/>
    </location>
</feature>
<evidence type="ECO:0000256" key="3">
    <source>
        <dbReference type="SAM" id="MobiDB-lite"/>
    </source>
</evidence>
<evidence type="ECO:0000256" key="4">
    <source>
        <dbReference type="SAM" id="Phobius"/>
    </source>
</evidence>
<proteinExistence type="predicted"/>
<feature type="compositionally biased region" description="Pro residues" evidence="3">
    <location>
        <begin position="75"/>
        <end position="88"/>
    </location>
</feature>
<dbReference type="SMART" id="SM00364">
    <property type="entry name" value="LRR_BAC"/>
    <property type="match status" value="5"/>
</dbReference>